<gene>
    <name evidence="2" type="ORF">DJ533_00510</name>
</gene>
<geneLocation type="plasmid" evidence="2 3">
    <name>p2_010030</name>
</geneLocation>
<protein>
    <submittedName>
        <fullName evidence="2">Uncharacterized protein</fullName>
    </submittedName>
</protein>
<reference evidence="2" key="1">
    <citation type="submission" date="2019-08" db="EMBL/GenBank/DDBJ databases">
        <title>The complete genome of Acinetobacter defluvii strain WCHAD010030.</title>
        <authorList>
            <person name="Hu Y."/>
            <person name="Qin J."/>
            <person name="Feng Y."/>
            <person name="Zong Z."/>
        </authorList>
    </citation>
    <scope>NUCLEOTIDE SEQUENCE</scope>
    <source>
        <strain evidence="2">WCHA30</strain>
        <plasmid evidence="2">p2_010030</plasmid>
    </source>
</reference>
<dbReference type="Proteomes" id="UP000245977">
    <property type="component" value="Plasmid p2_010030"/>
</dbReference>
<dbReference type="STRING" id="1871111.GCA_001704615_02773"/>
<evidence type="ECO:0000313" key="2">
    <source>
        <dbReference type="EMBL" id="AWL27200.1"/>
    </source>
</evidence>
<dbReference type="RefSeq" id="WP_000857160.1">
    <property type="nucleotide sequence ID" value="NZ_CP029390.2"/>
</dbReference>
<proteinExistence type="predicted"/>
<dbReference type="GeneID" id="58164848"/>
<organism evidence="2 3">
    <name type="scientific">Acinetobacter defluvii</name>
    <dbReference type="NCBI Taxonomy" id="1871111"/>
    <lineage>
        <taxon>Bacteria</taxon>
        <taxon>Pseudomonadati</taxon>
        <taxon>Pseudomonadota</taxon>
        <taxon>Gammaproteobacteria</taxon>
        <taxon>Moraxellales</taxon>
        <taxon>Moraxellaceae</taxon>
        <taxon>Acinetobacter</taxon>
    </lineage>
</organism>
<feature type="coiled-coil region" evidence="1">
    <location>
        <begin position="61"/>
        <end position="95"/>
    </location>
</feature>
<dbReference type="OrthoDB" id="6693789at2"/>
<dbReference type="EMBL" id="CP029390">
    <property type="protein sequence ID" value="AWL27200.1"/>
    <property type="molecule type" value="Genomic_DNA"/>
</dbReference>
<keyword evidence="2" id="KW-0614">Plasmid</keyword>
<accession>A0A2S2F8F6</accession>
<keyword evidence="3" id="KW-1185">Reference proteome</keyword>
<dbReference type="AlphaFoldDB" id="A0A2S2F8F6"/>
<evidence type="ECO:0000256" key="1">
    <source>
        <dbReference type="SAM" id="Coils"/>
    </source>
</evidence>
<evidence type="ECO:0000313" key="3">
    <source>
        <dbReference type="Proteomes" id="UP000245977"/>
    </source>
</evidence>
<name>A0A2S2F8F6_9GAMM</name>
<keyword evidence="1" id="KW-0175">Coiled coil</keyword>
<dbReference type="KEGG" id="adv:DJ533_00510"/>
<sequence>MKTRAELDAMSHQELKDYEQILLALWTPRMAIESDIERLSTNRNELLEIFNQLKNPDAPENERLKNSILSLKYKIEDLEDKLDDLIQDNRLNRAD</sequence>